<dbReference type="PANTHER" id="PTHR41252:SF1">
    <property type="entry name" value="BLR2505 PROTEIN"/>
    <property type="match status" value="1"/>
</dbReference>
<dbReference type="Pfam" id="PF12680">
    <property type="entry name" value="SnoaL_2"/>
    <property type="match status" value="1"/>
</dbReference>
<dbReference type="InterPro" id="IPR032710">
    <property type="entry name" value="NTF2-like_dom_sf"/>
</dbReference>
<dbReference type="Gene3D" id="3.10.450.50">
    <property type="match status" value="1"/>
</dbReference>
<reference evidence="2 3" key="1">
    <citation type="submission" date="2024-02" db="EMBL/GenBank/DDBJ databases">
        <authorList>
            <person name="Grouzdev D."/>
        </authorList>
    </citation>
    <scope>NUCLEOTIDE SEQUENCE [LARGE SCALE GENOMIC DNA]</scope>
    <source>
        <strain evidence="2 3">9N</strain>
    </source>
</reference>
<name>A0ABU7XI89_9HYPH</name>
<gene>
    <name evidence="2" type="ORF">V3H18_09400</name>
</gene>
<dbReference type="SUPFAM" id="SSF54427">
    <property type="entry name" value="NTF2-like"/>
    <property type="match status" value="1"/>
</dbReference>
<comment type="caution">
    <text evidence="2">The sequence shown here is derived from an EMBL/GenBank/DDBJ whole genome shotgun (WGS) entry which is preliminary data.</text>
</comment>
<feature type="domain" description="SnoaL-like" evidence="1">
    <location>
        <begin position="10"/>
        <end position="116"/>
    </location>
</feature>
<proteinExistence type="predicted"/>
<dbReference type="InterPro" id="IPR037401">
    <property type="entry name" value="SnoaL-like"/>
</dbReference>
<protein>
    <submittedName>
        <fullName evidence="2">Nuclear transport factor 2 family protein</fullName>
    </submittedName>
</protein>
<organism evidence="2 3">
    <name type="scientific">Methylocystis borbori</name>
    <dbReference type="NCBI Taxonomy" id="3118750"/>
    <lineage>
        <taxon>Bacteria</taxon>
        <taxon>Pseudomonadati</taxon>
        <taxon>Pseudomonadota</taxon>
        <taxon>Alphaproteobacteria</taxon>
        <taxon>Hyphomicrobiales</taxon>
        <taxon>Methylocystaceae</taxon>
        <taxon>Methylocystis</taxon>
    </lineage>
</organism>
<accession>A0ABU7XI89</accession>
<dbReference type="PANTHER" id="PTHR41252">
    <property type="entry name" value="BLR2505 PROTEIN"/>
    <property type="match status" value="1"/>
</dbReference>
<dbReference type="RefSeq" id="WP_332081767.1">
    <property type="nucleotide sequence ID" value="NZ_JAZHYN010000023.1"/>
</dbReference>
<dbReference type="EMBL" id="JAZHYN010000023">
    <property type="protein sequence ID" value="MEF3366747.1"/>
    <property type="molecule type" value="Genomic_DNA"/>
</dbReference>
<dbReference type="Proteomes" id="UP001350748">
    <property type="component" value="Unassembled WGS sequence"/>
</dbReference>
<keyword evidence="3" id="KW-1185">Reference proteome</keyword>
<sequence>MTDNSNFINSLYDAFKRGEMKTILDSLDPSIEWASNGDAKIIPWGGRRSGVAGVASFFKSLADDLDFEIFEPRDFFDAGDTVIVIGRTRARVKRQGGVFDCEWAHVFTVKNGKLARFREFYDTAAIVDALSA</sequence>
<evidence type="ECO:0000313" key="3">
    <source>
        <dbReference type="Proteomes" id="UP001350748"/>
    </source>
</evidence>
<evidence type="ECO:0000259" key="1">
    <source>
        <dbReference type="Pfam" id="PF12680"/>
    </source>
</evidence>
<evidence type="ECO:0000313" key="2">
    <source>
        <dbReference type="EMBL" id="MEF3366747.1"/>
    </source>
</evidence>